<protein>
    <submittedName>
        <fullName evidence="1">Uncharacterized protein</fullName>
    </submittedName>
</protein>
<keyword evidence="2" id="KW-1185">Reference proteome</keyword>
<organism evidence="1 2">
    <name type="scientific">Coptotermes formosanus</name>
    <name type="common">Formosan subterranean termite</name>
    <dbReference type="NCBI Taxonomy" id="36987"/>
    <lineage>
        <taxon>Eukaryota</taxon>
        <taxon>Metazoa</taxon>
        <taxon>Ecdysozoa</taxon>
        <taxon>Arthropoda</taxon>
        <taxon>Hexapoda</taxon>
        <taxon>Insecta</taxon>
        <taxon>Pterygota</taxon>
        <taxon>Neoptera</taxon>
        <taxon>Polyneoptera</taxon>
        <taxon>Dictyoptera</taxon>
        <taxon>Blattodea</taxon>
        <taxon>Blattoidea</taxon>
        <taxon>Termitoidae</taxon>
        <taxon>Rhinotermitidae</taxon>
        <taxon>Coptotermes</taxon>
    </lineage>
</organism>
<dbReference type="InParanoid" id="A0A6L2Q672"/>
<proteinExistence type="predicted"/>
<dbReference type="EMBL" id="BLKM01002051">
    <property type="protein sequence ID" value="GFG40421.1"/>
    <property type="molecule type" value="Genomic_DNA"/>
</dbReference>
<sequence length="206" mass="23725">MEEETEKIQKLEHRKYAAYIQSAKWPQATKPWNGISTLHKESRTLPKTGHTQEEEYKIFELDDQNLNDYIRHSNVSLLEMFSSVFYGISIQFQLLSAAVQDIDDICVDFKANVTNQEDNSLNGTILVSDVADTDIYNVETFLEPKQVPSSTRRFSLNPTSNVYTGDTPCRNIMSSADWPALYTNRPNCAETVYMTDCIHYHQRLLK</sequence>
<dbReference type="Proteomes" id="UP000502823">
    <property type="component" value="Unassembled WGS sequence"/>
</dbReference>
<evidence type="ECO:0000313" key="1">
    <source>
        <dbReference type="EMBL" id="GFG40421.1"/>
    </source>
</evidence>
<gene>
    <name evidence="1" type="ORF">Cfor_01590</name>
</gene>
<evidence type="ECO:0000313" key="2">
    <source>
        <dbReference type="Proteomes" id="UP000502823"/>
    </source>
</evidence>
<comment type="caution">
    <text evidence="1">The sequence shown here is derived from an EMBL/GenBank/DDBJ whole genome shotgun (WGS) entry which is preliminary data.</text>
</comment>
<reference evidence="2" key="1">
    <citation type="submission" date="2020-01" db="EMBL/GenBank/DDBJ databases">
        <title>Draft genome sequence of the Termite Coptotermes fromosanus.</title>
        <authorList>
            <person name="Itakura S."/>
            <person name="Yosikawa Y."/>
            <person name="Umezawa K."/>
        </authorList>
    </citation>
    <scope>NUCLEOTIDE SEQUENCE [LARGE SCALE GENOMIC DNA]</scope>
</reference>
<accession>A0A6L2Q672</accession>
<name>A0A6L2Q672_COPFO</name>
<dbReference type="AlphaFoldDB" id="A0A6L2Q672"/>